<evidence type="ECO:0000259" key="3">
    <source>
        <dbReference type="PROSITE" id="PS51371"/>
    </source>
</evidence>
<feature type="domain" description="CBS" evidence="3">
    <location>
        <begin position="231"/>
        <end position="291"/>
    </location>
</feature>
<evidence type="ECO:0000313" key="5">
    <source>
        <dbReference type="Proteomes" id="UP000504724"/>
    </source>
</evidence>
<dbReference type="EMBL" id="CP054020">
    <property type="protein sequence ID" value="QKI89093.1"/>
    <property type="molecule type" value="Genomic_DNA"/>
</dbReference>
<organism evidence="4 5">
    <name type="scientific">Thiomicrorhabdus xiamenensis</name>
    <dbReference type="NCBI Taxonomy" id="2739063"/>
    <lineage>
        <taxon>Bacteria</taxon>
        <taxon>Pseudomonadati</taxon>
        <taxon>Pseudomonadota</taxon>
        <taxon>Gammaproteobacteria</taxon>
        <taxon>Thiotrichales</taxon>
        <taxon>Piscirickettsiaceae</taxon>
        <taxon>Thiomicrorhabdus</taxon>
    </lineage>
</organism>
<dbReference type="CDD" id="cd05401">
    <property type="entry name" value="NT_GlnE_GlnD_like"/>
    <property type="match status" value="1"/>
</dbReference>
<accession>A0A7D4NNV7</accession>
<dbReference type="InterPro" id="IPR018821">
    <property type="entry name" value="DUF294_put_nucleoTrafse_sb-bd"/>
</dbReference>
<dbReference type="InterPro" id="IPR046342">
    <property type="entry name" value="CBS_dom_sf"/>
</dbReference>
<dbReference type="CDD" id="cd00038">
    <property type="entry name" value="CAP_ED"/>
    <property type="match status" value="1"/>
</dbReference>
<dbReference type="RefSeq" id="WP_173284911.1">
    <property type="nucleotide sequence ID" value="NZ_CP054020.1"/>
</dbReference>
<name>A0A7D4NNV7_9GAMM</name>
<keyword evidence="4" id="KW-0808">Transferase</keyword>
<dbReference type="Proteomes" id="UP000504724">
    <property type="component" value="Chromosome"/>
</dbReference>
<sequence>MAIEQHYQFLQNVTPFDRLPESQLMAIAQTFDVLYYPKGEVVELSEPCLLLVIKGVIQEAQDAKVMAKYANGAYFNEASLLQSETNRSAVIQYKVLEEAILYRVPQAVFLETIQSFADFKAHFYSNIVDKLNAWHQQRQQVAATEVMMEAVCSAPIQPLVVVNADASVSEAARKMVENKTDCCLIDLGDLQESQDTRWAILTSTDILRFTAHQCERDSISSAVEFRARDLANKPLQTVHELEYLFNALLKMTRFQIDRLVVRREKNNGEIEYSGFLHLKDLMGVFANQSALVLLKIEQANSVDDLAELSNQLDDLVVTLHLKGIKVHYIAKLINELHRKIIQRLISLLLPNDLHSKVAVMLLGSEGRSEQLLRTDQDNALLFVDDLSAEEKTQLLDFSVAFNQAMLQLGFPPCPGGIMLNQPTWRQSQSGFKAQLRDWLDRPSMESFMRLAIFADAQIVFGQATLLEIQRKFMAQRLADTPLFLRHFAKVALQFETPVSFFGGFITRQSEQGAVIDIKKGAIFPIVHGVRVLALEHGIQECNTHWRIKGLMDLGVFEAAQGIELGETLNYFNGLRLDAMLRQKDNAAPGEDGDGALNNDVALDDLTHLQQDILKQALQVVNQFKSFLQQHFKLRELM</sequence>
<dbReference type="InterPro" id="IPR000644">
    <property type="entry name" value="CBS_dom"/>
</dbReference>
<dbReference type="Pfam" id="PF10335">
    <property type="entry name" value="DUF294_C"/>
    <property type="match status" value="1"/>
</dbReference>
<dbReference type="Gene3D" id="2.60.120.10">
    <property type="entry name" value="Jelly Rolls"/>
    <property type="match status" value="1"/>
</dbReference>
<dbReference type="InterPro" id="IPR018490">
    <property type="entry name" value="cNMP-bd_dom_sf"/>
</dbReference>
<keyword evidence="1" id="KW-0129">CBS domain</keyword>
<protein>
    <submittedName>
        <fullName evidence="4">Nucleotidyltransferase</fullName>
    </submittedName>
</protein>
<gene>
    <name evidence="4" type="ORF">HQN79_05675</name>
</gene>
<dbReference type="InterPro" id="IPR005105">
    <property type="entry name" value="GlnD_Uridyltrans_N"/>
</dbReference>
<dbReference type="SUPFAM" id="SSF54631">
    <property type="entry name" value="CBS-domain pair"/>
    <property type="match status" value="1"/>
</dbReference>
<dbReference type="SUPFAM" id="SSF51206">
    <property type="entry name" value="cAMP-binding domain-like"/>
    <property type="match status" value="1"/>
</dbReference>
<evidence type="ECO:0000313" key="4">
    <source>
        <dbReference type="EMBL" id="QKI89093.1"/>
    </source>
</evidence>
<evidence type="ECO:0000259" key="2">
    <source>
        <dbReference type="PROSITE" id="PS50042"/>
    </source>
</evidence>
<dbReference type="Gene3D" id="3.10.580.10">
    <property type="entry name" value="CBS-domain"/>
    <property type="match status" value="1"/>
</dbReference>
<evidence type="ECO:0000256" key="1">
    <source>
        <dbReference type="PROSITE-ProRule" id="PRU00703"/>
    </source>
</evidence>
<keyword evidence="5" id="KW-1185">Reference proteome</keyword>
<dbReference type="PROSITE" id="PS51371">
    <property type="entry name" value="CBS"/>
    <property type="match status" value="1"/>
</dbReference>
<feature type="domain" description="Cyclic nucleotide-binding" evidence="2">
    <location>
        <begin position="49"/>
        <end position="130"/>
    </location>
</feature>
<dbReference type="Pfam" id="PF00571">
    <property type="entry name" value="CBS"/>
    <property type="match status" value="2"/>
</dbReference>
<dbReference type="GO" id="GO:0008773">
    <property type="term" value="F:[protein-PII] uridylyltransferase activity"/>
    <property type="evidence" value="ECO:0007669"/>
    <property type="project" value="InterPro"/>
</dbReference>
<dbReference type="KEGG" id="txa:HQN79_05675"/>
<dbReference type="InterPro" id="IPR000595">
    <property type="entry name" value="cNMP-bd_dom"/>
</dbReference>
<dbReference type="InterPro" id="IPR014710">
    <property type="entry name" value="RmlC-like_jellyroll"/>
</dbReference>
<dbReference type="Pfam" id="PF03445">
    <property type="entry name" value="DUF294"/>
    <property type="match status" value="1"/>
</dbReference>
<dbReference type="AlphaFoldDB" id="A0A7D4NNV7"/>
<proteinExistence type="predicted"/>
<dbReference type="PROSITE" id="PS50042">
    <property type="entry name" value="CNMP_BINDING_3"/>
    <property type="match status" value="1"/>
</dbReference>
<reference evidence="4 5" key="1">
    <citation type="submission" date="2020-05" db="EMBL/GenBank/DDBJ databases">
        <title>Thiomicrorhabdus sediminis sp.nov. and Thiomicrorhabdus xiamenensis sp.nov., novel sulfur-oxidizing bacteria isolated from coastal sediment.</title>
        <authorList>
            <person name="Liu X."/>
        </authorList>
    </citation>
    <scope>NUCLEOTIDE SEQUENCE [LARGE SCALE GENOMIC DNA]</scope>
    <source>
        <strain evidence="4 5">G2</strain>
    </source>
</reference>